<evidence type="ECO:0008006" key="4">
    <source>
        <dbReference type="Google" id="ProtNLM"/>
    </source>
</evidence>
<dbReference type="eggNOG" id="COG0497">
    <property type="taxonomic scope" value="Bacteria"/>
</dbReference>
<proteinExistence type="predicted"/>
<dbReference type="Proteomes" id="UP000030129">
    <property type="component" value="Unassembled WGS sequence"/>
</dbReference>
<accession>A0A0A2LLL5</accession>
<evidence type="ECO:0000313" key="3">
    <source>
        <dbReference type="Proteomes" id="UP000030129"/>
    </source>
</evidence>
<evidence type="ECO:0000313" key="2">
    <source>
        <dbReference type="EMBL" id="KGO80809.1"/>
    </source>
</evidence>
<name>A0A0A2LLL5_9FLAO</name>
<keyword evidence="1" id="KW-0732">Signal</keyword>
<sequence length="218" mass="25166">MRKIILIGLMLFLAAGTVQAQTFSEWFRQKKTQKKYLLQQIAALQVYIGYAQKGYRIAKEGLTTIGGFTKGEFDLHSDFIKSLSTVNPEIKHYAKVADIIALQIRIVEHYGKTYGQLDNSDAFTEAELSYIGRVFTRLLEDCEQVLDELIAITTDAELQMEDNERMNRIDKLYLRMQDNYTFSQSFGNEAKVMAAVRIREFHEVQYGKTLRNLQNENP</sequence>
<dbReference type="STRING" id="1406840.Q763_09745"/>
<dbReference type="RefSeq" id="WP_035133602.1">
    <property type="nucleotide sequence ID" value="NZ_JRLV01000009.1"/>
</dbReference>
<reference evidence="2 3" key="1">
    <citation type="submission" date="2013-09" db="EMBL/GenBank/DDBJ databases">
        <authorList>
            <person name="Zeng Z."/>
            <person name="Chen C."/>
        </authorList>
    </citation>
    <scope>NUCLEOTIDE SEQUENCE [LARGE SCALE GENOMIC DNA]</scope>
    <source>
        <strain evidence="2 3">F44-8</strain>
    </source>
</reference>
<feature type="chain" id="PRO_5001991303" description="TerB family tellurite resistance protein" evidence="1">
    <location>
        <begin position="21"/>
        <end position="218"/>
    </location>
</feature>
<gene>
    <name evidence="2" type="ORF">Q763_09745</name>
</gene>
<dbReference type="EMBL" id="JRLV01000009">
    <property type="protein sequence ID" value="KGO80809.1"/>
    <property type="molecule type" value="Genomic_DNA"/>
</dbReference>
<feature type="signal peptide" evidence="1">
    <location>
        <begin position="1"/>
        <end position="20"/>
    </location>
</feature>
<keyword evidence="3" id="KW-1185">Reference proteome</keyword>
<evidence type="ECO:0000256" key="1">
    <source>
        <dbReference type="SAM" id="SignalP"/>
    </source>
</evidence>
<organism evidence="2 3">
    <name type="scientific">Flavobacterium beibuense F44-8</name>
    <dbReference type="NCBI Taxonomy" id="1406840"/>
    <lineage>
        <taxon>Bacteria</taxon>
        <taxon>Pseudomonadati</taxon>
        <taxon>Bacteroidota</taxon>
        <taxon>Flavobacteriia</taxon>
        <taxon>Flavobacteriales</taxon>
        <taxon>Flavobacteriaceae</taxon>
        <taxon>Flavobacterium</taxon>
    </lineage>
</organism>
<dbReference type="AlphaFoldDB" id="A0A0A2LLL5"/>
<comment type="caution">
    <text evidence="2">The sequence shown here is derived from an EMBL/GenBank/DDBJ whole genome shotgun (WGS) entry which is preliminary data.</text>
</comment>
<protein>
    <recommendedName>
        <fullName evidence="4">TerB family tellurite resistance protein</fullName>
    </recommendedName>
</protein>